<dbReference type="RefSeq" id="WP_110104810.1">
    <property type="nucleotide sequence ID" value="NZ_QHLZ01000001.1"/>
</dbReference>
<dbReference type="AlphaFoldDB" id="A0A2V3DXD2"/>
<gene>
    <name evidence="1" type="ORF">CVS29_03010</name>
</gene>
<sequence>MVESTLQANSTRKTSGETMTNNGSQAKSTFNSTRYMGLGFAMGMLCMIALFVAGLIKANAGMVVMAASMAAVLGATWGSTVVAMKKKAAKENAAA</sequence>
<keyword evidence="2" id="KW-1185">Reference proteome</keyword>
<dbReference type="Proteomes" id="UP000246303">
    <property type="component" value="Unassembled WGS sequence"/>
</dbReference>
<evidence type="ECO:0000313" key="2">
    <source>
        <dbReference type="Proteomes" id="UP000246303"/>
    </source>
</evidence>
<accession>A0A2V3DXD2</accession>
<reference evidence="1 2" key="1">
    <citation type="submission" date="2018-05" db="EMBL/GenBank/DDBJ databases">
        <title>Genetic diversity of glacier-inhabiting Cryobacterium bacteria in China and description of Cryobacterium mengkeensis sp. nov. and Arthrobacter glacialis sp. nov.</title>
        <authorList>
            <person name="Liu Q."/>
            <person name="Xin Y.-H."/>
        </authorList>
    </citation>
    <scope>NUCLEOTIDE SEQUENCE [LARGE SCALE GENOMIC DNA]</scope>
    <source>
        <strain evidence="1 2">GP3</strain>
    </source>
</reference>
<evidence type="ECO:0000313" key="1">
    <source>
        <dbReference type="EMBL" id="PXA69525.1"/>
    </source>
</evidence>
<protein>
    <submittedName>
        <fullName evidence="1">Uncharacterized protein</fullName>
    </submittedName>
</protein>
<organism evidence="1 2">
    <name type="scientific">Arthrobacter psychrochitiniphilus</name>
    <dbReference type="NCBI Taxonomy" id="291045"/>
    <lineage>
        <taxon>Bacteria</taxon>
        <taxon>Bacillati</taxon>
        <taxon>Actinomycetota</taxon>
        <taxon>Actinomycetes</taxon>
        <taxon>Micrococcales</taxon>
        <taxon>Micrococcaceae</taxon>
        <taxon>Arthrobacter</taxon>
    </lineage>
</organism>
<proteinExistence type="predicted"/>
<dbReference type="EMBL" id="QHLZ01000001">
    <property type="protein sequence ID" value="PXA69525.1"/>
    <property type="molecule type" value="Genomic_DNA"/>
</dbReference>
<name>A0A2V3DXD2_9MICC</name>
<comment type="caution">
    <text evidence="1">The sequence shown here is derived from an EMBL/GenBank/DDBJ whole genome shotgun (WGS) entry which is preliminary data.</text>
</comment>